<evidence type="ECO:0000256" key="2">
    <source>
        <dbReference type="ARBA" id="ARBA00004141"/>
    </source>
</evidence>
<protein>
    <recommendedName>
        <fullName evidence="3">RING-type E3 ubiquitin transferase</fullName>
        <ecNumber evidence="3">2.3.2.27</ecNumber>
    </recommendedName>
</protein>
<dbReference type="PROSITE" id="PS50089">
    <property type="entry name" value="ZF_RING_2"/>
    <property type="match status" value="1"/>
</dbReference>
<dbReference type="EMBL" id="MN740294">
    <property type="protein sequence ID" value="QHT98568.1"/>
    <property type="molecule type" value="Genomic_DNA"/>
</dbReference>
<dbReference type="GO" id="GO:0061630">
    <property type="term" value="F:ubiquitin protein ligase activity"/>
    <property type="evidence" value="ECO:0007669"/>
    <property type="project" value="UniProtKB-EC"/>
</dbReference>
<name>A0A6C0IYZ9_9ZZZZ</name>
<dbReference type="GO" id="GO:0016020">
    <property type="term" value="C:membrane"/>
    <property type="evidence" value="ECO:0007669"/>
    <property type="project" value="UniProtKB-SubCell"/>
</dbReference>
<keyword evidence="10" id="KW-1133">Transmembrane helix</keyword>
<dbReference type="Pfam" id="PF13639">
    <property type="entry name" value="zf-RING_2"/>
    <property type="match status" value="1"/>
</dbReference>
<keyword evidence="9" id="KW-0862">Zinc</keyword>
<evidence type="ECO:0000256" key="9">
    <source>
        <dbReference type="ARBA" id="ARBA00022833"/>
    </source>
</evidence>
<keyword evidence="7" id="KW-0863">Zinc-finger</keyword>
<dbReference type="AlphaFoldDB" id="A0A6C0IYZ9"/>
<evidence type="ECO:0000256" key="3">
    <source>
        <dbReference type="ARBA" id="ARBA00012483"/>
    </source>
</evidence>
<dbReference type="SUPFAM" id="SSF57850">
    <property type="entry name" value="RING/U-box"/>
    <property type="match status" value="1"/>
</dbReference>
<comment type="catalytic activity">
    <reaction evidence="1">
        <text>S-ubiquitinyl-[E2 ubiquitin-conjugating enzyme]-L-cysteine + [acceptor protein]-L-lysine = [E2 ubiquitin-conjugating enzyme]-L-cysteine + N(6)-ubiquitinyl-[acceptor protein]-L-lysine.</text>
        <dbReference type="EC" id="2.3.2.27"/>
    </reaction>
</comment>
<evidence type="ECO:0000256" key="5">
    <source>
        <dbReference type="ARBA" id="ARBA00022692"/>
    </source>
</evidence>
<keyword evidence="6" id="KW-0479">Metal-binding</keyword>
<dbReference type="Gene3D" id="3.30.40.10">
    <property type="entry name" value="Zinc/RING finger domain, C3HC4 (zinc finger)"/>
    <property type="match status" value="1"/>
</dbReference>
<dbReference type="InterPro" id="IPR013083">
    <property type="entry name" value="Znf_RING/FYVE/PHD"/>
</dbReference>
<dbReference type="PANTHER" id="PTHR45977">
    <property type="entry name" value="TARGET OF ERK KINASE MPK-1"/>
    <property type="match status" value="1"/>
</dbReference>
<keyword evidence="11" id="KW-0472">Membrane</keyword>
<dbReference type="GO" id="GO:0008270">
    <property type="term" value="F:zinc ion binding"/>
    <property type="evidence" value="ECO:0007669"/>
    <property type="project" value="UniProtKB-KW"/>
</dbReference>
<evidence type="ECO:0000256" key="4">
    <source>
        <dbReference type="ARBA" id="ARBA00022679"/>
    </source>
</evidence>
<evidence type="ECO:0000256" key="7">
    <source>
        <dbReference type="ARBA" id="ARBA00022771"/>
    </source>
</evidence>
<dbReference type="SMART" id="SM00184">
    <property type="entry name" value="RING"/>
    <property type="match status" value="1"/>
</dbReference>
<dbReference type="EC" id="2.3.2.27" evidence="3"/>
<evidence type="ECO:0000256" key="11">
    <source>
        <dbReference type="ARBA" id="ARBA00023136"/>
    </source>
</evidence>
<comment type="subcellular location">
    <subcellularLocation>
        <location evidence="2">Membrane</location>
        <topology evidence="2">Multi-pass membrane protein</topology>
    </subcellularLocation>
</comment>
<dbReference type="InterPro" id="IPR001841">
    <property type="entry name" value="Znf_RING"/>
</dbReference>
<dbReference type="PANTHER" id="PTHR45977:SF4">
    <property type="entry name" value="RING-TYPE DOMAIN-CONTAINING PROTEIN"/>
    <property type="match status" value="1"/>
</dbReference>
<proteinExistence type="predicted"/>
<reference evidence="13" key="1">
    <citation type="journal article" date="2020" name="Nature">
        <title>Giant virus diversity and host interactions through global metagenomics.</title>
        <authorList>
            <person name="Schulz F."/>
            <person name="Roux S."/>
            <person name="Paez-Espino D."/>
            <person name="Jungbluth S."/>
            <person name="Walsh D.A."/>
            <person name="Denef V.J."/>
            <person name="McMahon K.D."/>
            <person name="Konstantinidis K.T."/>
            <person name="Eloe-Fadrosh E.A."/>
            <person name="Kyrpides N.C."/>
            <person name="Woyke T."/>
        </authorList>
    </citation>
    <scope>NUCLEOTIDE SEQUENCE</scope>
    <source>
        <strain evidence="13">GVMAG-M-3300025676-16</strain>
    </source>
</reference>
<sequence>MPDIPFTVHNNINTNRPNTTLYAIISTTPFFLNNYDIDSILQESFDDQEELERDNTVKLDVKFEIVKEPNITDCCSICHNNYSVGEKITRLSCGHLFHYTCIKEWGYYNPSCPLCKISIPTVTQPRLTQ</sequence>
<accession>A0A6C0IYZ9</accession>
<evidence type="ECO:0000259" key="12">
    <source>
        <dbReference type="PROSITE" id="PS50089"/>
    </source>
</evidence>
<feature type="domain" description="RING-type" evidence="12">
    <location>
        <begin position="75"/>
        <end position="116"/>
    </location>
</feature>
<evidence type="ECO:0000313" key="13">
    <source>
        <dbReference type="EMBL" id="QHT98568.1"/>
    </source>
</evidence>
<keyword evidence="8" id="KW-0833">Ubl conjugation pathway</keyword>
<keyword evidence="4" id="KW-0808">Transferase</keyword>
<evidence type="ECO:0000256" key="6">
    <source>
        <dbReference type="ARBA" id="ARBA00022723"/>
    </source>
</evidence>
<evidence type="ECO:0000256" key="8">
    <source>
        <dbReference type="ARBA" id="ARBA00022786"/>
    </source>
</evidence>
<organism evidence="13">
    <name type="scientific">viral metagenome</name>
    <dbReference type="NCBI Taxonomy" id="1070528"/>
    <lineage>
        <taxon>unclassified sequences</taxon>
        <taxon>metagenomes</taxon>
        <taxon>organismal metagenomes</taxon>
    </lineage>
</organism>
<dbReference type="GO" id="GO:0016567">
    <property type="term" value="P:protein ubiquitination"/>
    <property type="evidence" value="ECO:0007669"/>
    <property type="project" value="TreeGrafter"/>
</dbReference>
<dbReference type="GO" id="GO:0006511">
    <property type="term" value="P:ubiquitin-dependent protein catabolic process"/>
    <property type="evidence" value="ECO:0007669"/>
    <property type="project" value="TreeGrafter"/>
</dbReference>
<keyword evidence="5" id="KW-0812">Transmembrane</keyword>
<evidence type="ECO:0000256" key="1">
    <source>
        <dbReference type="ARBA" id="ARBA00000900"/>
    </source>
</evidence>
<evidence type="ECO:0000256" key="10">
    <source>
        <dbReference type="ARBA" id="ARBA00022989"/>
    </source>
</evidence>